<accession>A0AAV7JR79</accession>
<dbReference type="SUPFAM" id="SSF101898">
    <property type="entry name" value="NHL repeat"/>
    <property type="match status" value="1"/>
</dbReference>
<gene>
    <name evidence="1" type="ORF">LOD99_5695</name>
</gene>
<sequence length="113" mass="12881">MKIFNDIFYVLFKNSIYPLQAFDLNGRILSVILGEDLTHDLVGICLTLNTIILRDETNSQILIFSNQGKLIRTIESENTPYGLKSPMCMDIDERGNLVVCDGKDNWMLQDIPI</sequence>
<comment type="caution">
    <text evidence="1">The sequence shown here is derived from an EMBL/GenBank/DDBJ whole genome shotgun (WGS) entry which is preliminary data.</text>
</comment>
<evidence type="ECO:0000313" key="2">
    <source>
        <dbReference type="Proteomes" id="UP001165289"/>
    </source>
</evidence>
<dbReference type="Gene3D" id="2.120.10.30">
    <property type="entry name" value="TolB, C-terminal domain"/>
    <property type="match status" value="1"/>
</dbReference>
<evidence type="ECO:0000313" key="1">
    <source>
        <dbReference type="EMBL" id="KAI6650855.1"/>
    </source>
</evidence>
<dbReference type="Proteomes" id="UP001165289">
    <property type="component" value="Unassembled WGS sequence"/>
</dbReference>
<reference evidence="1 2" key="1">
    <citation type="journal article" date="2023" name="BMC Biol.">
        <title>The compact genome of the sponge Oopsacas minuta (Hexactinellida) is lacking key metazoan core genes.</title>
        <authorList>
            <person name="Santini S."/>
            <person name="Schenkelaars Q."/>
            <person name="Jourda C."/>
            <person name="Duchesne M."/>
            <person name="Belahbib H."/>
            <person name="Rocher C."/>
            <person name="Selva M."/>
            <person name="Riesgo A."/>
            <person name="Vervoort M."/>
            <person name="Leys S.P."/>
            <person name="Kodjabachian L."/>
            <person name="Le Bivic A."/>
            <person name="Borchiellini C."/>
            <person name="Claverie J.M."/>
            <person name="Renard E."/>
        </authorList>
    </citation>
    <scope>NUCLEOTIDE SEQUENCE [LARGE SCALE GENOMIC DNA]</scope>
    <source>
        <strain evidence="1">SPO-2</strain>
    </source>
</reference>
<protein>
    <submittedName>
        <fullName evidence="1">Uncharacterized protein</fullName>
    </submittedName>
</protein>
<name>A0AAV7JR79_9METZ</name>
<keyword evidence="2" id="KW-1185">Reference proteome</keyword>
<organism evidence="1 2">
    <name type="scientific">Oopsacas minuta</name>
    <dbReference type="NCBI Taxonomy" id="111878"/>
    <lineage>
        <taxon>Eukaryota</taxon>
        <taxon>Metazoa</taxon>
        <taxon>Porifera</taxon>
        <taxon>Hexactinellida</taxon>
        <taxon>Hexasterophora</taxon>
        <taxon>Lyssacinosida</taxon>
        <taxon>Leucopsacidae</taxon>
        <taxon>Oopsacas</taxon>
    </lineage>
</organism>
<dbReference type="AlphaFoldDB" id="A0AAV7JR79"/>
<proteinExistence type="predicted"/>
<dbReference type="EMBL" id="JAKMXF010000309">
    <property type="protein sequence ID" value="KAI6650855.1"/>
    <property type="molecule type" value="Genomic_DNA"/>
</dbReference>
<dbReference type="InterPro" id="IPR011042">
    <property type="entry name" value="6-blade_b-propeller_TolB-like"/>
</dbReference>